<accession>A0A0F9XPM7</accession>
<dbReference type="AlphaFoldDB" id="A0A0F9XPM7"/>
<reference evidence="2" key="1">
    <citation type="journal article" date="2015" name="Genome Announc.">
        <title>Draft whole-genome sequence of the biocontrol agent Trichoderma harzianum T6776.</title>
        <authorList>
            <person name="Baroncelli R."/>
            <person name="Piaggeschi G."/>
            <person name="Fiorini L."/>
            <person name="Bertolini E."/>
            <person name="Zapparata A."/>
            <person name="Pe M.E."/>
            <person name="Sarrocco S."/>
            <person name="Vannacci G."/>
        </authorList>
    </citation>
    <scope>NUCLEOTIDE SEQUENCE [LARGE SCALE GENOMIC DNA]</scope>
    <source>
        <strain evidence="2">T6776</strain>
    </source>
</reference>
<dbReference type="EMBL" id="JOKZ01000163">
    <property type="protein sequence ID" value="KKP02163.1"/>
    <property type="molecule type" value="Genomic_DNA"/>
</dbReference>
<protein>
    <submittedName>
        <fullName evidence="1">Uncharacterized protein</fullName>
    </submittedName>
</protein>
<dbReference type="Proteomes" id="UP000034112">
    <property type="component" value="Unassembled WGS sequence"/>
</dbReference>
<comment type="caution">
    <text evidence="1">The sequence shown here is derived from an EMBL/GenBank/DDBJ whole genome shotgun (WGS) entry which is preliminary data.</text>
</comment>
<organism evidence="1 2">
    <name type="scientific">Trichoderma harzianum</name>
    <name type="common">Hypocrea lixii</name>
    <dbReference type="NCBI Taxonomy" id="5544"/>
    <lineage>
        <taxon>Eukaryota</taxon>
        <taxon>Fungi</taxon>
        <taxon>Dikarya</taxon>
        <taxon>Ascomycota</taxon>
        <taxon>Pezizomycotina</taxon>
        <taxon>Sordariomycetes</taxon>
        <taxon>Hypocreomycetidae</taxon>
        <taxon>Hypocreales</taxon>
        <taxon>Hypocreaceae</taxon>
        <taxon>Trichoderma</taxon>
    </lineage>
</organism>
<sequence length="133" mass="14647">MDTQTPNPRLTTESLSLANSNFSTPSVSATSTPTLESHEFVGGFAHKLLTNPLPPLSREYPKPANEIDVKEALERQPGRWSIQGQMKANQIRAQHAALRPEDKDQKARDFEAAKRELLAFHDSALQKASGAGR</sequence>
<evidence type="ECO:0000313" key="1">
    <source>
        <dbReference type="EMBL" id="KKP02163.1"/>
    </source>
</evidence>
<proteinExistence type="predicted"/>
<evidence type="ECO:0000313" key="2">
    <source>
        <dbReference type="Proteomes" id="UP000034112"/>
    </source>
</evidence>
<name>A0A0F9XPM7_TRIHA</name>
<dbReference type="OrthoDB" id="3563866at2759"/>
<gene>
    <name evidence="1" type="ORF">THAR02_05749</name>
</gene>